<sequence length="92" mass="10401">SGVSALMGAQDVWESVKVRYEEPSASKVGVMSADQLKAWKEKHMKDKTALYLLFQSMDELGFEKIAEATTSKEAWDTLEKVYKGADCWDLTY</sequence>
<comment type="caution">
    <text evidence="1">The sequence shown here is derived from an EMBL/GenBank/DDBJ whole genome shotgun (WGS) entry which is preliminary data.</text>
</comment>
<reference evidence="1" key="1">
    <citation type="journal article" date="2019" name="Sci. Rep.">
        <title>Draft genome of Tanacetum cinerariifolium, the natural source of mosquito coil.</title>
        <authorList>
            <person name="Yamashiro T."/>
            <person name="Shiraishi A."/>
            <person name="Satake H."/>
            <person name="Nakayama K."/>
        </authorList>
    </citation>
    <scope>NUCLEOTIDE SEQUENCE</scope>
</reference>
<organism evidence="1">
    <name type="scientific">Tanacetum cinerariifolium</name>
    <name type="common">Dalmatian daisy</name>
    <name type="synonym">Chrysanthemum cinerariifolium</name>
    <dbReference type="NCBI Taxonomy" id="118510"/>
    <lineage>
        <taxon>Eukaryota</taxon>
        <taxon>Viridiplantae</taxon>
        <taxon>Streptophyta</taxon>
        <taxon>Embryophyta</taxon>
        <taxon>Tracheophyta</taxon>
        <taxon>Spermatophyta</taxon>
        <taxon>Magnoliopsida</taxon>
        <taxon>eudicotyledons</taxon>
        <taxon>Gunneridae</taxon>
        <taxon>Pentapetalae</taxon>
        <taxon>asterids</taxon>
        <taxon>campanulids</taxon>
        <taxon>Asterales</taxon>
        <taxon>Asteraceae</taxon>
        <taxon>Asteroideae</taxon>
        <taxon>Anthemideae</taxon>
        <taxon>Anthemidinae</taxon>
        <taxon>Tanacetum</taxon>
    </lineage>
</organism>
<evidence type="ECO:0000313" key="1">
    <source>
        <dbReference type="EMBL" id="GFD51365.1"/>
    </source>
</evidence>
<dbReference type="Pfam" id="PF14223">
    <property type="entry name" value="Retrotran_gag_2"/>
    <property type="match status" value="1"/>
</dbReference>
<dbReference type="AlphaFoldDB" id="A0A699WUR5"/>
<name>A0A699WUR5_TANCI</name>
<proteinExistence type="predicted"/>
<accession>A0A699WUR5</accession>
<protein>
    <submittedName>
        <fullName evidence="1">Retrovirus-related Pol polyprotein from transposon TNT 1-94</fullName>
    </submittedName>
</protein>
<dbReference type="EMBL" id="BKCJ011769224">
    <property type="protein sequence ID" value="GFD51365.1"/>
    <property type="molecule type" value="Genomic_DNA"/>
</dbReference>
<gene>
    <name evidence="1" type="ORF">Tci_923334</name>
</gene>
<feature type="non-terminal residue" evidence="1">
    <location>
        <position position="1"/>
    </location>
</feature>